<accession>A0ACC2NY59</accession>
<protein>
    <submittedName>
        <fullName evidence="1">Uncharacterized protein</fullName>
    </submittedName>
</protein>
<proteinExistence type="predicted"/>
<organism evidence="1 2">
    <name type="scientific">Eretmocerus hayati</name>
    <dbReference type="NCBI Taxonomy" id="131215"/>
    <lineage>
        <taxon>Eukaryota</taxon>
        <taxon>Metazoa</taxon>
        <taxon>Ecdysozoa</taxon>
        <taxon>Arthropoda</taxon>
        <taxon>Hexapoda</taxon>
        <taxon>Insecta</taxon>
        <taxon>Pterygota</taxon>
        <taxon>Neoptera</taxon>
        <taxon>Endopterygota</taxon>
        <taxon>Hymenoptera</taxon>
        <taxon>Apocrita</taxon>
        <taxon>Proctotrupomorpha</taxon>
        <taxon>Chalcidoidea</taxon>
        <taxon>Aphelinidae</taxon>
        <taxon>Aphelininae</taxon>
        <taxon>Eretmocerus</taxon>
    </lineage>
</organism>
<keyword evidence="2" id="KW-1185">Reference proteome</keyword>
<evidence type="ECO:0000313" key="2">
    <source>
        <dbReference type="Proteomes" id="UP001239111"/>
    </source>
</evidence>
<reference evidence="1" key="1">
    <citation type="submission" date="2023-04" db="EMBL/GenBank/DDBJ databases">
        <title>A chromosome-level genome assembly of the parasitoid wasp Eretmocerus hayati.</title>
        <authorList>
            <person name="Zhong Y."/>
            <person name="Liu S."/>
            <person name="Liu Y."/>
        </authorList>
    </citation>
    <scope>NUCLEOTIDE SEQUENCE</scope>
    <source>
        <strain evidence="1">ZJU_SS_LIU_2023</strain>
    </source>
</reference>
<comment type="caution">
    <text evidence="1">The sequence shown here is derived from an EMBL/GenBank/DDBJ whole genome shotgun (WGS) entry which is preliminary data.</text>
</comment>
<evidence type="ECO:0000313" key="1">
    <source>
        <dbReference type="EMBL" id="KAJ8675229.1"/>
    </source>
</evidence>
<sequence>MSSSDVKKTEPTLPIVEVGTLYPGNMSVTHNWRLDESCLSDKSFGEKLISPIIVVSNRIHCRIWFYPRGVNENYKDFVSVYINLVKGDLETRLRFYLLNNKNEMINPKTTNRKHWLTTNYNTWGFPDFMKREYLTEDSLKVPSSGNPLGKTLTIGCDLIIDTSTQKDIFFEMANDERLREFDDFERLVDNEEFSDIILSMKGKTLHAHKSILANKSEVFAAMLTHNMAENQESCVDIEDVTCDVMKEVLRFMYSGKVNNLEDLSREIYLAADKYFIDGLKNKCERHLIKNISFINVFEYLNFAALNNAPILKDECMIFFKNNVKKVLQKSSTRLYDLDKDIIDKVCQIVIESLKD</sequence>
<name>A0ACC2NY59_9HYME</name>
<gene>
    <name evidence="1" type="ORF">QAD02_011015</name>
</gene>
<dbReference type="Proteomes" id="UP001239111">
    <property type="component" value="Chromosome 2"/>
</dbReference>
<dbReference type="EMBL" id="CM056742">
    <property type="protein sequence ID" value="KAJ8675229.1"/>
    <property type="molecule type" value="Genomic_DNA"/>
</dbReference>